<dbReference type="Proteomes" id="UP000218164">
    <property type="component" value="Unassembled WGS sequence"/>
</dbReference>
<dbReference type="InterPro" id="IPR015424">
    <property type="entry name" value="PyrdxlP-dep_Trfase"/>
</dbReference>
<dbReference type="InterPro" id="IPR011006">
    <property type="entry name" value="CheY-like_superfamily"/>
</dbReference>
<dbReference type="InterPro" id="IPR015421">
    <property type="entry name" value="PyrdxlP-dep_Trfase_major"/>
</dbReference>
<comment type="caution">
    <text evidence="8">The sequence shown here is derived from an EMBL/GenBank/DDBJ whole genome shotgun (WGS) entry which is preliminary data.</text>
</comment>
<reference evidence="8 9" key="1">
    <citation type="journal article" date="2017" name="BMC Genomics">
        <title>Genomic analysis of methanogenic archaea reveals a shift towards energy conservation.</title>
        <authorList>
            <person name="Gilmore S.P."/>
            <person name="Henske J.K."/>
            <person name="Sexton J.A."/>
            <person name="Solomon K.V."/>
            <person name="Seppala S."/>
            <person name="Yoo J.I."/>
            <person name="Huyett L.M."/>
            <person name="Pressman A."/>
            <person name="Cogan J.Z."/>
            <person name="Kivenson V."/>
            <person name="Peng X."/>
            <person name="Tan Y."/>
            <person name="Valentine D.L."/>
            <person name="O'Malley M.A."/>
        </authorList>
    </citation>
    <scope>NUCLEOTIDE SEQUENCE [LARGE SCALE GENOMIC DNA]</scope>
    <source>
        <strain evidence="8 9">MC-15</strain>
    </source>
</reference>
<evidence type="ECO:0000259" key="6">
    <source>
        <dbReference type="Pfam" id="PF03709"/>
    </source>
</evidence>
<proteinExistence type="inferred from homology"/>
<dbReference type="Gene3D" id="3.40.50.2300">
    <property type="match status" value="1"/>
</dbReference>
<keyword evidence="4" id="KW-0456">Lyase</keyword>
<dbReference type="Pfam" id="PF03709">
    <property type="entry name" value="OKR_DC_1_N"/>
    <property type="match status" value="1"/>
</dbReference>
<dbReference type="PANTHER" id="PTHR45229">
    <property type="entry name" value="CONSTITUTIVE ORNITHINE DECARBOXYLASE"/>
    <property type="match status" value="1"/>
</dbReference>
<evidence type="ECO:0000256" key="4">
    <source>
        <dbReference type="ARBA" id="ARBA00023239"/>
    </source>
</evidence>
<keyword evidence="2" id="KW-0210">Decarboxylase</keyword>
<dbReference type="InterPro" id="IPR005308">
    <property type="entry name" value="OKR_de-COase_N"/>
</dbReference>
<evidence type="ECO:0000259" key="7">
    <source>
        <dbReference type="Pfam" id="PF03711"/>
    </source>
</evidence>
<dbReference type="PIRSF" id="PIRSF009393">
    <property type="entry name" value="Orn_decarb"/>
    <property type="match status" value="1"/>
</dbReference>
<name>A0A2A2HXQ2_9EURY</name>
<evidence type="ECO:0000259" key="5">
    <source>
        <dbReference type="Pfam" id="PF01276"/>
    </source>
</evidence>
<dbReference type="SUPFAM" id="SSF53383">
    <property type="entry name" value="PLP-dependent transferases"/>
    <property type="match status" value="1"/>
</dbReference>
<keyword evidence="3" id="KW-0663">Pyridoxal phosphate</keyword>
<dbReference type="EMBL" id="LMVP01000035">
    <property type="protein sequence ID" value="PAV14030.1"/>
    <property type="molecule type" value="Genomic_DNA"/>
</dbReference>
<protein>
    <submittedName>
        <fullName evidence="8">Arginine decarboxylase</fullName>
    </submittedName>
</protein>
<feature type="domain" description="Orn/Lys/Arg decarboxylases family 1 pyridoxal-P attachment site" evidence="5">
    <location>
        <begin position="145"/>
        <end position="600"/>
    </location>
</feature>
<feature type="domain" description="Orn/Lys/Arg decarboxylase C-terminal" evidence="7">
    <location>
        <begin position="626"/>
        <end position="766"/>
    </location>
</feature>
<sequence>MSRKLPVLIIASEKYGNGSVSDQAMKRLIEALHELGYETTMTTTPEDGLSLVVSEPGFGCVFLDWDLPGESHFSEHAAEDIIKSIRARNENLPIFLIAEKTLVGDLPTEVIKEVHEYVYMYQDTAAFIAGRVDFAIRRYYETLLPPYFRELKNFTEDAAYSWDAPGHMGGVAYLKHPVGMEFHKFFGENIMRADIGISTVELGDWLEHIGPPYESECNAARIFGAEYTFYVLGGSSTSNRIVCQGAIGAEEIVVVDRICLKSLNHGLTISWARAVYLKPTRNVYGMIGLIPPGWFEPEYIRNLIKESPLASDAVSGDPSYAVVTNCTYDGFCYDVDRVVELLGKSVPRIHFDEAWYAYAKFHPLYRGRFSMGVPENDNLPTLFAVQSTHKMLPAFSMASMIHLKVNPKRAPLEFDQFNEAFMMHGTTSPFYPMIASIDVATSMMDEPAGPTMMQETVLDAINLRKAIASVARKLAVEGGQDNWFFSCYQPEKVSDPRTGEQFNFVDSPDELLANESSCWMLKPGDRWHGFEDDCLDENYCMLDPTKVTITCPGINPEGQMSDWGIPGAILTRFLDSCRIEIARTGDYTVLVLFSVGSSKGKWGTLLEALIEFKRLYDNGAAVSEVLPDLVAEYPERYSLKGNGLNSDEPMTLKYLCQTMHEEMRRLDLPGLLNKACDTIPDTVLSSAETYQKLVRGKTEKLKVEDVENRVSGHLLVPYPPGIPILMPGERLGNKDSPHIKFLLNLQEFSQRFPGFGHEIHGIEVDEEGVFWMRCVKKEIRETEEIIREKKEKRTFTSTLIHRQMTRPRSAMRSFKKGRS</sequence>
<dbReference type="InterPro" id="IPR000310">
    <property type="entry name" value="Orn/Lys/Arg_deCO2ase_major_dom"/>
</dbReference>
<dbReference type="PANTHER" id="PTHR45229:SF3">
    <property type="entry name" value="BIODEGRADATIVE ARGININE DECARBOXYLASE"/>
    <property type="match status" value="1"/>
</dbReference>
<dbReference type="SUPFAM" id="SSF52172">
    <property type="entry name" value="CheY-like"/>
    <property type="match status" value="1"/>
</dbReference>
<dbReference type="RefSeq" id="WP_095643180.1">
    <property type="nucleotide sequence ID" value="NZ_LMVP01000035.1"/>
</dbReference>
<gene>
    <name evidence="8" type="ORF">ASJ81_02940</name>
</gene>
<accession>A0A2A2HXQ2</accession>
<dbReference type="InterPro" id="IPR015422">
    <property type="entry name" value="PyrdxlP-dep_Trfase_small"/>
</dbReference>
<dbReference type="Pfam" id="PF03711">
    <property type="entry name" value="OKR_DC_1_C"/>
    <property type="match status" value="1"/>
</dbReference>
<dbReference type="InterPro" id="IPR036633">
    <property type="entry name" value="Prn/Lys/Arg_de-COase_C_sf"/>
</dbReference>
<feature type="domain" description="Orn/Lys/Arg decarboxylase N-terminal" evidence="6">
    <location>
        <begin position="21"/>
        <end position="139"/>
    </location>
</feature>
<evidence type="ECO:0000256" key="2">
    <source>
        <dbReference type="ARBA" id="ARBA00022793"/>
    </source>
</evidence>
<dbReference type="GO" id="GO:0030170">
    <property type="term" value="F:pyridoxal phosphate binding"/>
    <property type="evidence" value="ECO:0007669"/>
    <property type="project" value="TreeGrafter"/>
</dbReference>
<organism evidence="8 9">
    <name type="scientific">Methanosarcina spelaei</name>
    <dbReference type="NCBI Taxonomy" id="1036679"/>
    <lineage>
        <taxon>Archaea</taxon>
        <taxon>Methanobacteriati</taxon>
        <taxon>Methanobacteriota</taxon>
        <taxon>Stenosarchaea group</taxon>
        <taxon>Methanomicrobia</taxon>
        <taxon>Methanosarcinales</taxon>
        <taxon>Methanosarcinaceae</taxon>
        <taxon>Methanosarcina</taxon>
    </lineage>
</organism>
<evidence type="ECO:0000313" key="8">
    <source>
        <dbReference type="EMBL" id="PAV14030.1"/>
    </source>
</evidence>
<evidence type="ECO:0000256" key="1">
    <source>
        <dbReference type="ARBA" id="ARBA00010671"/>
    </source>
</evidence>
<evidence type="ECO:0000256" key="3">
    <source>
        <dbReference type="ARBA" id="ARBA00022898"/>
    </source>
</evidence>
<dbReference type="Gene3D" id="3.90.1150.10">
    <property type="entry name" value="Aspartate Aminotransferase, domain 1"/>
    <property type="match status" value="1"/>
</dbReference>
<dbReference type="InterPro" id="IPR011193">
    <property type="entry name" value="Orn/lys/arg_de-COase"/>
</dbReference>
<comment type="similarity">
    <text evidence="1">Belongs to the Orn/Lys/Arg decarboxylase class-I family.</text>
</comment>
<dbReference type="AlphaFoldDB" id="A0A2A2HXQ2"/>
<dbReference type="Gene3D" id="3.90.100.10">
    <property type="entry name" value="Orn/Lys/Arg decarboxylase, C-terminal domain"/>
    <property type="match status" value="1"/>
</dbReference>
<dbReference type="GO" id="GO:0008792">
    <property type="term" value="F:arginine decarboxylase activity"/>
    <property type="evidence" value="ECO:0007669"/>
    <property type="project" value="TreeGrafter"/>
</dbReference>
<dbReference type="OrthoDB" id="104944at2157"/>
<evidence type="ECO:0000313" key="9">
    <source>
        <dbReference type="Proteomes" id="UP000218164"/>
    </source>
</evidence>
<dbReference type="Gene3D" id="3.40.640.10">
    <property type="entry name" value="Type I PLP-dependent aspartate aminotransferase-like (Major domain)"/>
    <property type="match status" value="1"/>
</dbReference>
<dbReference type="Pfam" id="PF01276">
    <property type="entry name" value="OKR_DC_1"/>
    <property type="match status" value="1"/>
</dbReference>
<dbReference type="InterPro" id="IPR008286">
    <property type="entry name" value="Prn/Lys/Arg_de-COase_C"/>
</dbReference>
<dbReference type="SUPFAM" id="SSF55904">
    <property type="entry name" value="Ornithine decarboxylase C-terminal domain"/>
    <property type="match status" value="1"/>
</dbReference>
<dbReference type="GO" id="GO:0005829">
    <property type="term" value="C:cytosol"/>
    <property type="evidence" value="ECO:0007669"/>
    <property type="project" value="TreeGrafter"/>
</dbReference>
<keyword evidence="9" id="KW-1185">Reference proteome</keyword>
<dbReference type="GO" id="GO:0006527">
    <property type="term" value="P:L-arginine catabolic process"/>
    <property type="evidence" value="ECO:0007669"/>
    <property type="project" value="TreeGrafter"/>
</dbReference>